<evidence type="ECO:0000256" key="5">
    <source>
        <dbReference type="ARBA" id="ARBA00022723"/>
    </source>
</evidence>
<evidence type="ECO:0000256" key="7">
    <source>
        <dbReference type="ARBA" id="ARBA00022786"/>
    </source>
</evidence>
<dbReference type="InterPro" id="IPR013083">
    <property type="entry name" value="Znf_RING/FYVE/PHD"/>
</dbReference>
<comment type="catalytic activity">
    <reaction evidence="1">
        <text>S-ubiquitinyl-[E2 ubiquitin-conjugating enzyme]-L-cysteine + [acceptor protein]-L-lysine = [E2 ubiquitin-conjugating enzyme]-L-cysteine + N(6)-ubiquitinyl-[acceptor protein]-L-lysine.</text>
        <dbReference type="EC" id="2.3.2.27"/>
    </reaction>
</comment>
<dbReference type="InterPro" id="IPR033326">
    <property type="entry name" value="BAH1"/>
</dbReference>
<dbReference type="Proteomes" id="UP000026961">
    <property type="component" value="Chromosome 3"/>
</dbReference>
<feature type="region of interest" description="Disordered" evidence="10">
    <location>
        <begin position="1"/>
        <end position="38"/>
    </location>
</feature>
<dbReference type="Gramene" id="OGLUM03G28420.1">
    <property type="protein sequence ID" value="OGLUM03G28420.1"/>
    <property type="gene ID" value="OGLUM03G28420"/>
</dbReference>
<evidence type="ECO:0000256" key="8">
    <source>
        <dbReference type="ARBA" id="ARBA00022833"/>
    </source>
</evidence>
<dbReference type="CDD" id="cd23127">
    <property type="entry name" value="RING-HC_BAH1-like"/>
    <property type="match status" value="1"/>
</dbReference>
<dbReference type="STRING" id="40148.A0A0D9ZB53"/>
<dbReference type="PROSITE" id="PS00518">
    <property type="entry name" value="ZF_RING_1"/>
    <property type="match status" value="1"/>
</dbReference>
<dbReference type="Gene3D" id="3.30.40.10">
    <property type="entry name" value="Zinc/RING finger domain, C3HC4 (zinc finger)"/>
    <property type="match status" value="1"/>
</dbReference>
<organism evidence="13">
    <name type="scientific">Oryza glumipatula</name>
    <dbReference type="NCBI Taxonomy" id="40148"/>
    <lineage>
        <taxon>Eukaryota</taxon>
        <taxon>Viridiplantae</taxon>
        <taxon>Streptophyta</taxon>
        <taxon>Embryophyta</taxon>
        <taxon>Tracheophyta</taxon>
        <taxon>Spermatophyta</taxon>
        <taxon>Magnoliopsida</taxon>
        <taxon>Liliopsida</taxon>
        <taxon>Poales</taxon>
        <taxon>Poaceae</taxon>
        <taxon>BOP clade</taxon>
        <taxon>Oryzoideae</taxon>
        <taxon>Oryzeae</taxon>
        <taxon>Oryzinae</taxon>
        <taxon>Oryza</taxon>
    </lineage>
</organism>
<evidence type="ECO:0000313" key="13">
    <source>
        <dbReference type="EnsemblPlants" id="OGLUM03G28420.1"/>
    </source>
</evidence>
<feature type="domain" description="RING-type" evidence="11">
    <location>
        <begin position="335"/>
        <end position="384"/>
    </location>
</feature>
<dbReference type="GO" id="GO:0016567">
    <property type="term" value="P:protein ubiquitination"/>
    <property type="evidence" value="ECO:0007669"/>
    <property type="project" value="UniProtKB-UniPathway"/>
</dbReference>
<reference evidence="13" key="1">
    <citation type="submission" date="2015-04" db="UniProtKB">
        <authorList>
            <consortium name="EnsemblPlants"/>
        </authorList>
    </citation>
    <scope>IDENTIFICATION</scope>
</reference>
<protein>
    <recommendedName>
        <fullName evidence="3">RING-type E3 ubiquitin transferase</fullName>
        <ecNumber evidence="3">2.3.2.27</ecNumber>
    </recommendedName>
</protein>
<keyword evidence="4" id="KW-0808">Transferase</keyword>
<evidence type="ECO:0000256" key="10">
    <source>
        <dbReference type="SAM" id="MobiDB-lite"/>
    </source>
</evidence>
<dbReference type="EC" id="2.3.2.27" evidence="3"/>
<dbReference type="PROSITE" id="PS50089">
    <property type="entry name" value="ZF_RING_2"/>
    <property type="match status" value="1"/>
</dbReference>
<evidence type="ECO:0000256" key="3">
    <source>
        <dbReference type="ARBA" id="ARBA00012483"/>
    </source>
</evidence>
<dbReference type="GO" id="GO:0008270">
    <property type="term" value="F:zinc ion binding"/>
    <property type="evidence" value="ECO:0007669"/>
    <property type="project" value="UniProtKB-KW"/>
</dbReference>
<dbReference type="AlphaFoldDB" id="A0A0D9ZB53"/>
<evidence type="ECO:0000259" key="11">
    <source>
        <dbReference type="PROSITE" id="PS50089"/>
    </source>
</evidence>
<dbReference type="HOGENOM" id="CLU_058131_0_0_1"/>
<name>A0A0D9ZB53_9ORYZ</name>
<dbReference type="Pfam" id="PF13445">
    <property type="entry name" value="zf-RING_UBOX"/>
    <property type="match status" value="1"/>
</dbReference>
<dbReference type="SUPFAM" id="SSF57850">
    <property type="entry name" value="RING/U-box"/>
    <property type="match status" value="1"/>
</dbReference>
<reference evidence="13" key="2">
    <citation type="submission" date="2018-05" db="EMBL/GenBank/DDBJ databases">
        <title>OgluRS3 (Oryza glumaepatula Reference Sequence Version 3).</title>
        <authorList>
            <person name="Zhang J."/>
            <person name="Kudrna D."/>
            <person name="Lee S."/>
            <person name="Talag J."/>
            <person name="Welchert J."/>
            <person name="Wing R.A."/>
        </authorList>
    </citation>
    <scope>NUCLEOTIDE SEQUENCE [LARGE SCALE GENOMIC DNA]</scope>
</reference>
<keyword evidence="6 9" id="KW-0863">Zinc-finger</keyword>
<evidence type="ECO:0000256" key="6">
    <source>
        <dbReference type="ARBA" id="ARBA00022771"/>
    </source>
</evidence>
<dbReference type="SMART" id="SM00184">
    <property type="entry name" value="RING"/>
    <property type="match status" value="1"/>
</dbReference>
<evidence type="ECO:0000256" key="2">
    <source>
        <dbReference type="ARBA" id="ARBA00004906"/>
    </source>
</evidence>
<dbReference type="PANTHER" id="PTHR46764:SF2">
    <property type="entry name" value="E3 UBIQUITIN-PROTEIN LIGASE BAH1-LIKE-RELATED"/>
    <property type="match status" value="1"/>
</dbReference>
<dbReference type="InterPro" id="IPR017907">
    <property type="entry name" value="Znf_RING_CS"/>
</dbReference>
<accession>A0A0D9ZB53</accession>
<dbReference type="UniPathway" id="UPA00143"/>
<keyword evidence="8" id="KW-0862">Zinc</keyword>
<sequence length="439" mass="49447">MADAAVWAPSPGGGRIYSEPDPSPRRHPPRKETKRGFRSAAAAFAAAGTTPIKTGSALSLSLSLSLSVALVSSSRRAAAPRPHDRRLAAPPPPPTHAGKMKFGAIYEEYLREQQDKYLAKCSHVEYKRLKKVLKKCRVGRSLQEDCPNGDQQEEGNNESPDICKCNSCTLCDQMFFTELTKEASEIAGCFSSRVQRLLNLHVPSGFLRYIWRVRQCFIDDQQIMVQEGRMLLNYVTMNAIAIRKILKKYDKIHGSFSGRDFKSKMQTDHIELLQSPWLIELGAFHLNCNSSDIDETVGFLKNEFFKNFSCDLTEARPLMTMAISETMKYEYSLTCPICLDTLFNPYALSCGHLFCKGCACGAASVYIFQGVKSAPPEAKCPVCRSDGVFAHAVHMTELDLLIKTRSKDYWRQRLREERNEMVKQSKEYWDSQAMLSMGI</sequence>
<dbReference type="EnsemblPlants" id="OGLUM03G28420.1">
    <property type="protein sequence ID" value="OGLUM03G28420.1"/>
    <property type="gene ID" value="OGLUM03G28420"/>
</dbReference>
<keyword evidence="14" id="KW-1185">Reference proteome</keyword>
<dbReference type="GO" id="GO:0061630">
    <property type="term" value="F:ubiquitin protein ligase activity"/>
    <property type="evidence" value="ECO:0007669"/>
    <property type="project" value="UniProtKB-EC"/>
</dbReference>
<evidence type="ECO:0000313" key="14">
    <source>
        <dbReference type="Proteomes" id="UP000026961"/>
    </source>
</evidence>
<evidence type="ECO:0000259" key="12">
    <source>
        <dbReference type="PROSITE" id="PS51382"/>
    </source>
</evidence>
<dbReference type="InterPro" id="IPR001841">
    <property type="entry name" value="Znf_RING"/>
</dbReference>
<proteinExistence type="predicted"/>
<dbReference type="eggNOG" id="ENOG502QQHB">
    <property type="taxonomic scope" value="Eukaryota"/>
</dbReference>
<evidence type="ECO:0000256" key="9">
    <source>
        <dbReference type="PROSITE-ProRule" id="PRU00175"/>
    </source>
</evidence>
<keyword evidence="7" id="KW-0833">Ubl conjugation pathway</keyword>
<dbReference type="PROSITE" id="PS51382">
    <property type="entry name" value="SPX"/>
    <property type="match status" value="1"/>
</dbReference>
<feature type="region of interest" description="Disordered" evidence="10">
    <location>
        <begin position="75"/>
        <end position="98"/>
    </location>
</feature>
<evidence type="ECO:0000256" key="4">
    <source>
        <dbReference type="ARBA" id="ARBA00022679"/>
    </source>
</evidence>
<keyword evidence="5" id="KW-0479">Metal-binding</keyword>
<feature type="domain" description="SPX" evidence="12">
    <location>
        <begin position="100"/>
        <end position="263"/>
    </location>
</feature>
<evidence type="ECO:0000256" key="1">
    <source>
        <dbReference type="ARBA" id="ARBA00000900"/>
    </source>
</evidence>
<dbReference type="InterPro" id="IPR004331">
    <property type="entry name" value="SPX_dom"/>
</dbReference>
<dbReference type="PANTHER" id="PTHR46764">
    <property type="entry name" value="E3 UBIQUITIN-PROTEIN LIGASE BAH1"/>
    <property type="match status" value="1"/>
</dbReference>
<dbReference type="InterPro" id="IPR027370">
    <property type="entry name" value="Znf-RING_euk"/>
</dbReference>
<dbReference type="CDD" id="cd14482">
    <property type="entry name" value="SPX_BAH1-like"/>
    <property type="match status" value="1"/>
</dbReference>
<comment type="pathway">
    <text evidence="2">Protein modification; protein ubiquitination.</text>
</comment>